<feature type="transmembrane region" description="Helical" evidence="2">
    <location>
        <begin position="29"/>
        <end position="52"/>
    </location>
</feature>
<accession>A0A5A7PQ05</accession>
<dbReference type="AlphaFoldDB" id="A0A5A7PQ05"/>
<evidence type="ECO:0000256" key="1">
    <source>
        <dbReference type="SAM" id="MobiDB-lite"/>
    </source>
</evidence>
<protein>
    <submittedName>
        <fullName evidence="3">Arginine/serine-rich zinc knuckle-containing protein 33</fullName>
    </submittedName>
</protein>
<feature type="region of interest" description="Disordered" evidence="1">
    <location>
        <begin position="130"/>
        <end position="176"/>
    </location>
</feature>
<sequence length="328" mass="34249">GTTPYEIKDSTSSSDLLANLPLILGRVSAYAFLDAYLMVFSNFLFFLFSLYLKTRASRSRPETGTGTASDFPKLSDTSPMAPVWSGTTPTSIDEEDTWKKRIRKLTLWLRDCAAWGWGNPYHRWGTHPQRALDSGPARTRPCSAPARPRRQNTVCSHRSQRPSVRRRVDPDPDTDPRRGLVLARFGLLALLRLVAGVGKEEPGGGLGLLLGEVLGGGLGCGGGCGVVEGGKREALVAAGEGVGGVDVAVAGGAEGGGVGLAGDGGGGLLADLADPDARVAGRELVGGVDVGVAGEAEEGGVGAAEHGGRRRLARVADLRRQAPCFATH</sequence>
<name>A0A5A7PQ05_STRAF</name>
<comment type="caution">
    <text evidence="3">The sequence shown here is derived from an EMBL/GenBank/DDBJ whole genome shotgun (WGS) entry which is preliminary data.</text>
</comment>
<dbReference type="Proteomes" id="UP000325081">
    <property type="component" value="Unassembled WGS sequence"/>
</dbReference>
<keyword evidence="4" id="KW-1185">Reference proteome</keyword>
<keyword evidence="2" id="KW-1133">Transmembrane helix</keyword>
<dbReference type="EMBL" id="BKCP01004883">
    <property type="protein sequence ID" value="GER34407.1"/>
    <property type="molecule type" value="Genomic_DNA"/>
</dbReference>
<evidence type="ECO:0000313" key="3">
    <source>
        <dbReference type="EMBL" id="GER34407.1"/>
    </source>
</evidence>
<evidence type="ECO:0000313" key="4">
    <source>
        <dbReference type="Proteomes" id="UP000325081"/>
    </source>
</evidence>
<organism evidence="3 4">
    <name type="scientific">Striga asiatica</name>
    <name type="common">Asiatic witchweed</name>
    <name type="synonym">Buchnera asiatica</name>
    <dbReference type="NCBI Taxonomy" id="4170"/>
    <lineage>
        <taxon>Eukaryota</taxon>
        <taxon>Viridiplantae</taxon>
        <taxon>Streptophyta</taxon>
        <taxon>Embryophyta</taxon>
        <taxon>Tracheophyta</taxon>
        <taxon>Spermatophyta</taxon>
        <taxon>Magnoliopsida</taxon>
        <taxon>eudicotyledons</taxon>
        <taxon>Gunneridae</taxon>
        <taxon>Pentapetalae</taxon>
        <taxon>asterids</taxon>
        <taxon>lamiids</taxon>
        <taxon>Lamiales</taxon>
        <taxon>Orobanchaceae</taxon>
        <taxon>Buchnereae</taxon>
        <taxon>Striga</taxon>
    </lineage>
</organism>
<reference evidence="4" key="1">
    <citation type="journal article" date="2019" name="Curr. Biol.">
        <title>Genome Sequence of Striga asiatica Provides Insight into the Evolution of Plant Parasitism.</title>
        <authorList>
            <person name="Yoshida S."/>
            <person name="Kim S."/>
            <person name="Wafula E.K."/>
            <person name="Tanskanen J."/>
            <person name="Kim Y.M."/>
            <person name="Honaas L."/>
            <person name="Yang Z."/>
            <person name="Spallek T."/>
            <person name="Conn C.E."/>
            <person name="Ichihashi Y."/>
            <person name="Cheong K."/>
            <person name="Cui S."/>
            <person name="Der J.P."/>
            <person name="Gundlach H."/>
            <person name="Jiao Y."/>
            <person name="Hori C."/>
            <person name="Ishida J.K."/>
            <person name="Kasahara H."/>
            <person name="Kiba T."/>
            <person name="Kim M.S."/>
            <person name="Koo N."/>
            <person name="Laohavisit A."/>
            <person name="Lee Y.H."/>
            <person name="Lumba S."/>
            <person name="McCourt P."/>
            <person name="Mortimer J.C."/>
            <person name="Mutuku J.M."/>
            <person name="Nomura T."/>
            <person name="Sasaki-Sekimoto Y."/>
            <person name="Seto Y."/>
            <person name="Wang Y."/>
            <person name="Wakatake T."/>
            <person name="Sakakibara H."/>
            <person name="Demura T."/>
            <person name="Yamaguchi S."/>
            <person name="Yoneyama K."/>
            <person name="Manabe R.I."/>
            <person name="Nelson D.C."/>
            <person name="Schulman A.H."/>
            <person name="Timko M.P."/>
            <person name="dePamphilis C.W."/>
            <person name="Choi D."/>
            <person name="Shirasu K."/>
        </authorList>
    </citation>
    <scope>NUCLEOTIDE SEQUENCE [LARGE SCALE GENOMIC DNA]</scope>
    <source>
        <strain evidence="4">cv. UVA1</strain>
    </source>
</reference>
<proteinExistence type="predicted"/>
<feature type="non-terminal residue" evidence="3">
    <location>
        <position position="1"/>
    </location>
</feature>
<feature type="region of interest" description="Disordered" evidence="1">
    <location>
        <begin position="59"/>
        <end position="90"/>
    </location>
</feature>
<feature type="compositionally biased region" description="Basic and acidic residues" evidence="1">
    <location>
        <begin position="166"/>
        <end position="176"/>
    </location>
</feature>
<keyword evidence="2" id="KW-0812">Transmembrane</keyword>
<feature type="non-terminal residue" evidence="3">
    <location>
        <position position="328"/>
    </location>
</feature>
<keyword evidence="2" id="KW-0472">Membrane</keyword>
<gene>
    <name evidence="3" type="ORF">STAS_10631</name>
</gene>
<evidence type="ECO:0000256" key="2">
    <source>
        <dbReference type="SAM" id="Phobius"/>
    </source>
</evidence>